<dbReference type="Gene3D" id="2.60.270.20">
    <property type="entry name" value="Cytolysin/lectin"/>
    <property type="match status" value="1"/>
</dbReference>
<evidence type="ECO:0000313" key="7">
    <source>
        <dbReference type="Proteomes" id="UP001066276"/>
    </source>
</evidence>
<dbReference type="AlphaFoldDB" id="A0AAV7R1Y2"/>
<dbReference type="GO" id="GO:0051715">
    <property type="term" value="P:cytolysis in another organism"/>
    <property type="evidence" value="ECO:0007669"/>
    <property type="project" value="InterPro"/>
</dbReference>
<dbReference type="InterPro" id="IPR015926">
    <property type="entry name" value="Cytolysin/lectin"/>
</dbReference>
<dbReference type="GO" id="GO:0015267">
    <property type="term" value="F:channel activity"/>
    <property type="evidence" value="ECO:0007669"/>
    <property type="project" value="InterPro"/>
</dbReference>
<dbReference type="GO" id="GO:0042151">
    <property type="term" value="C:nematocyst"/>
    <property type="evidence" value="ECO:0007669"/>
    <property type="project" value="UniProtKB-SubCell"/>
</dbReference>
<keyword evidence="7" id="KW-1185">Reference proteome</keyword>
<dbReference type="Pfam" id="PF06369">
    <property type="entry name" value="Anemone_cytotox"/>
    <property type="match status" value="1"/>
</dbReference>
<evidence type="ECO:0000313" key="6">
    <source>
        <dbReference type="EMBL" id="KAJ1146581.1"/>
    </source>
</evidence>
<gene>
    <name evidence="6" type="ORF">NDU88_012847</name>
</gene>
<dbReference type="PANTHER" id="PTHR40388">
    <property type="entry name" value="BRYOPORIN"/>
    <property type="match status" value="1"/>
</dbReference>
<feature type="non-terminal residue" evidence="6">
    <location>
        <position position="1"/>
    </location>
</feature>
<proteinExistence type="predicted"/>
<evidence type="ECO:0000256" key="2">
    <source>
        <dbReference type="ARBA" id="ARBA00004532"/>
    </source>
</evidence>
<dbReference type="InterPro" id="IPR009104">
    <property type="entry name" value="Anemon_actinoporin-like"/>
</dbReference>
<dbReference type="GO" id="GO:0006812">
    <property type="term" value="P:monoatomic cation transport"/>
    <property type="evidence" value="ECO:0007669"/>
    <property type="project" value="InterPro"/>
</dbReference>
<sequence length="191" mass="21484">TMATRHVPFHSARPAIISRVVIVQLKNKSHIALYKSGYYLKSGKCLFPGNKTIAPGDRDRTIFAKKSYTASGSVGAMIYELDNDLSSRLVILFSNPFSYLLHDRFFAMHITRNRANAKQFYNGMYYHGGILESYVRAQKDIIHTSFTLERDGIRVTGSMSQEPRSVLRVTVEDLQAQSKGTGAERDMAPKS</sequence>
<dbReference type="GO" id="GO:0046931">
    <property type="term" value="P:pore complex assembly"/>
    <property type="evidence" value="ECO:0007669"/>
    <property type="project" value="InterPro"/>
</dbReference>
<evidence type="ECO:0000256" key="3">
    <source>
        <dbReference type="ARBA" id="ARBA00022537"/>
    </source>
</evidence>
<dbReference type="GO" id="GO:0044218">
    <property type="term" value="C:other organism cell membrane"/>
    <property type="evidence" value="ECO:0007669"/>
    <property type="project" value="UniProtKB-KW"/>
</dbReference>
<dbReference type="InterPro" id="IPR050677">
    <property type="entry name" value="Actinoporin_PFT"/>
</dbReference>
<comment type="subcellular location">
    <subcellularLocation>
        <location evidence="2">Nematocyst</location>
    </subcellularLocation>
    <subcellularLocation>
        <location evidence="1">Target cell membrane</location>
    </subcellularLocation>
</comment>
<dbReference type="Proteomes" id="UP001066276">
    <property type="component" value="Chromosome 6"/>
</dbReference>
<protein>
    <submittedName>
        <fullName evidence="6">Uncharacterized protein</fullName>
    </submittedName>
</protein>
<organism evidence="6 7">
    <name type="scientific">Pleurodeles waltl</name>
    <name type="common">Iberian ribbed newt</name>
    <dbReference type="NCBI Taxonomy" id="8319"/>
    <lineage>
        <taxon>Eukaryota</taxon>
        <taxon>Metazoa</taxon>
        <taxon>Chordata</taxon>
        <taxon>Craniata</taxon>
        <taxon>Vertebrata</taxon>
        <taxon>Euteleostomi</taxon>
        <taxon>Amphibia</taxon>
        <taxon>Batrachia</taxon>
        <taxon>Caudata</taxon>
        <taxon>Salamandroidea</taxon>
        <taxon>Salamandridae</taxon>
        <taxon>Pleurodelinae</taxon>
        <taxon>Pleurodeles</taxon>
    </lineage>
</organism>
<evidence type="ECO:0000256" key="1">
    <source>
        <dbReference type="ARBA" id="ARBA00004175"/>
    </source>
</evidence>
<keyword evidence="4" id="KW-1053">Target membrane</keyword>
<evidence type="ECO:0000256" key="5">
    <source>
        <dbReference type="ARBA" id="ARBA00023331"/>
    </source>
</evidence>
<accession>A0AAV7R1Y2</accession>
<keyword evidence="5" id="KW-0166">Nematocyst</keyword>
<reference evidence="6" key="1">
    <citation type="journal article" date="2022" name="bioRxiv">
        <title>Sequencing and chromosome-scale assembly of the giantPleurodeles waltlgenome.</title>
        <authorList>
            <person name="Brown T."/>
            <person name="Elewa A."/>
            <person name="Iarovenko S."/>
            <person name="Subramanian E."/>
            <person name="Araus A.J."/>
            <person name="Petzold A."/>
            <person name="Susuki M."/>
            <person name="Suzuki K.-i.T."/>
            <person name="Hayashi T."/>
            <person name="Toyoda A."/>
            <person name="Oliveira C."/>
            <person name="Osipova E."/>
            <person name="Leigh N.D."/>
            <person name="Simon A."/>
            <person name="Yun M.H."/>
        </authorList>
    </citation>
    <scope>NUCLEOTIDE SEQUENCE</scope>
    <source>
        <strain evidence="6">20211129_DDA</strain>
        <tissue evidence="6">Liver</tissue>
    </source>
</reference>
<dbReference type="GO" id="GO:0046930">
    <property type="term" value="C:pore complex"/>
    <property type="evidence" value="ECO:0007669"/>
    <property type="project" value="InterPro"/>
</dbReference>
<keyword evidence="4" id="KW-0472">Membrane</keyword>
<dbReference type="EMBL" id="JANPWB010000010">
    <property type="protein sequence ID" value="KAJ1146581.1"/>
    <property type="molecule type" value="Genomic_DNA"/>
</dbReference>
<name>A0AAV7R1Y2_PLEWA</name>
<evidence type="ECO:0000256" key="4">
    <source>
        <dbReference type="ARBA" id="ARBA00023298"/>
    </source>
</evidence>
<dbReference type="PANTHER" id="PTHR40388:SF1">
    <property type="entry name" value="BRYOPORIN"/>
    <property type="match status" value="1"/>
</dbReference>
<dbReference type="SUPFAM" id="SSF63724">
    <property type="entry name" value="Cytolysin/lectin"/>
    <property type="match status" value="1"/>
</dbReference>
<comment type="caution">
    <text evidence="6">The sequence shown here is derived from an EMBL/GenBank/DDBJ whole genome shotgun (WGS) entry which is preliminary data.</text>
</comment>
<keyword evidence="3" id="KW-1052">Target cell membrane</keyword>